<evidence type="ECO:0000313" key="1">
    <source>
        <dbReference type="EMBL" id="KAG0414402.1"/>
    </source>
</evidence>
<comment type="caution">
    <text evidence="1">The sequence shown here is derived from an EMBL/GenBank/DDBJ whole genome shotgun (WGS) entry which is preliminary data.</text>
</comment>
<accession>A0AC60P519</accession>
<proteinExistence type="predicted"/>
<dbReference type="EMBL" id="JABSTQ010011181">
    <property type="protein sequence ID" value="KAG0414402.1"/>
    <property type="molecule type" value="Genomic_DNA"/>
</dbReference>
<organism evidence="1 2">
    <name type="scientific">Ixodes persulcatus</name>
    <name type="common">Taiga tick</name>
    <dbReference type="NCBI Taxonomy" id="34615"/>
    <lineage>
        <taxon>Eukaryota</taxon>
        <taxon>Metazoa</taxon>
        <taxon>Ecdysozoa</taxon>
        <taxon>Arthropoda</taxon>
        <taxon>Chelicerata</taxon>
        <taxon>Arachnida</taxon>
        <taxon>Acari</taxon>
        <taxon>Parasitiformes</taxon>
        <taxon>Ixodida</taxon>
        <taxon>Ixodoidea</taxon>
        <taxon>Ixodidae</taxon>
        <taxon>Ixodinae</taxon>
        <taxon>Ixodes</taxon>
    </lineage>
</organism>
<reference evidence="1 2" key="1">
    <citation type="journal article" date="2020" name="Cell">
        <title>Large-Scale Comparative Analyses of Tick Genomes Elucidate Their Genetic Diversity and Vector Capacities.</title>
        <authorList>
            <consortium name="Tick Genome and Microbiome Consortium (TIGMIC)"/>
            <person name="Jia N."/>
            <person name="Wang J."/>
            <person name="Shi W."/>
            <person name="Du L."/>
            <person name="Sun Y."/>
            <person name="Zhan W."/>
            <person name="Jiang J.F."/>
            <person name="Wang Q."/>
            <person name="Zhang B."/>
            <person name="Ji P."/>
            <person name="Bell-Sakyi L."/>
            <person name="Cui X.M."/>
            <person name="Yuan T.T."/>
            <person name="Jiang B.G."/>
            <person name="Yang W.F."/>
            <person name="Lam T.T."/>
            <person name="Chang Q.C."/>
            <person name="Ding S.J."/>
            <person name="Wang X.J."/>
            <person name="Zhu J.G."/>
            <person name="Ruan X.D."/>
            <person name="Zhao L."/>
            <person name="Wei J.T."/>
            <person name="Ye R.Z."/>
            <person name="Que T.C."/>
            <person name="Du C.H."/>
            <person name="Zhou Y.H."/>
            <person name="Cheng J.X."/>
            <person name="Dai P.F."/>
            <person name="Guo W.B."/>
            <person name="Han X.H."/>
            <person name="Huang E.J."/>
            <person name="Li L.F."/>
            <person name="Wei W."/>
            <person name="Gao Y.C."/>
            <person name="Liu J.Z."/>
            <person name="Shao H.Z."/>
            <person name="Wang X."/>
            <person name="Wang C.C."/>
            <person name="Yang T.C."/>
            <person name="Huo Q.B."/>
            <person name="Li W."/>
            <person name="Chen H.Y."/>
            <person name="Chen S.E."/>
            <person name="Zhou L.G."/>
            <person name="Ni X.B."/>
            <person name="Tian J.H."/>
            <person name="Sheng Y."/>
            <person name="Liu T."/>
            <person name="Pan Y.S."/>
            <person name="Xia L.Y."/>
            <person name="Li J."/>
            <person name="Zhao F."/>
            <person name="Cao W.C."/>
        </authorList>
    </citation>
    <scope>NUCLEOTIDE SEQUENCE [LARGE SCALE GENOMIC DNA]</scope>
    <source>
        <strain evidence="1">Iper-2018</strain>
    </source>
</reference>
<keyword evidence="2" id="KW-1185">Reference proteome</keyword>
<gene>
    <name evidence="1" type="ORF">HPB47_008436</name>
</gene>
<sequence>MIGAIYGCRMGILRPTESPNSCYNRNKFHSNVLRVICDDQIQFIDVYIGFLGSAHDARILKESPAFEDAEAECAGGYLLGDLACPMLPYVTTPCKTSKALLPS</sequence>
<name>A0AC60P519_IXOPE</name>
<protein>
    <submittedName>
        <fullName evidence="1">Uncharacterized protein</fullName>
    </submittedName>
</protein>
<dbReference type="Proteomes" id="UP000805193">
    <property type="component" value="Unassembled WGS sequence"/>
</dbReference>
<evidence type="ECO:0000313" key="2">
    <source>
        <dbReference type="Proteomes" id="UP000805193"/>
    </source>
</evidence>